<dbReference type="EMBL" id="CAKXAJ010022704">
    <property type="protein sequence ID" value="CAH2227249.1"/>
    <property type="molecule type" value="Genomic_DNA"/>
</dbReference>
<dbReference type="OrthoDB" id="270970at2759"/>
<dbReference type="Proteomes" id="UP000838756">
    <property type="component" value="Unassembled WGS sequence"/>
</dbReference>
<protein>
    <submittedName>
        <fullName evidence="1">Jg10774 protein</fullName>
    </submittedName>
</protein>
<organism evidence="1 2">
    <name type="scientific">Pararge aegeria aegeria</name>
    <dbReference type="NCBI Taxonomy" id="348720"/>
    <lineage>
        <taxon>Eukaryota</taxon>
        <taxon>Metazoa</taxon>
        <taxon>Ecdysozoa</taxon>
        <taxon>Arthropoda</taxon>
        <taxon>Hexapoda</taxon>
        <taxon>Insecta</taxon>
        <taxon>Pterygota</taxon>
        <taxon>Neoptera</taxon>
        <taxon>Endopterygota</taxon>
        <taxon>Lepidoptera</taxon>
        <taxon>Glossata</taxon>
        <taxon>Ditrysia</taxon>
        <taxon>Papilionoidea</taxon>
        <taxon>Nymphalidae</taxon>
        <taxon>Satyrinae</taxon>
        <taxon>Satyrini</taxon>
        <taxon>Parargina</taxon>
        <taxon>Pararge</taxon>
    </lineage>
</organism>
<gene>
    <name evidence="1" type="primary">jg10774</name>
    <name evidence="1" type="ORF">PAEG_LOCUS7778</name>
</gene>
<name>A0A8S4QYS8_9NEOP</name>
<sequence length="76" mass="8569">MVSMTPKRLAISPPIVLVEVNNTDLSGKSDLIGRFQVQPMVNENQNYESAPKLQWYDLYKGVECTGQLLMSVQLLQ</sequence>
<comment type="caution">
    <text evidence="1">The sequence shown here is derived from an EMBL/GenBank/DDBJ whole genome shotgun (WGS) entry which is preliminary data.</text>
</comment>
<dbReference type="InterPro" id="IPR035892">
    <property type="entry name" value="C2_domain_sf"/>
</dbReference>
<feature type="non-terminal residue" evidence="1">
    <location>
        <position position="1"/>
    </location>
</feature>
<reference evidence="1" key="1">
    <citation type="submission" date="2022-03" db="EMBL/GenBank/DDBJ databases">
        <authorList>
            <person name="Lindestad O."/>
        </authorList>
    </citation>
    <scope>NUCLEOTIDE SEQUENCE</scope>
</reference>
<dbReference type="SUPFAM" id="SSF49562">
    <property type="entry name" value="C2 domain (Calcium/lipid-binding domain, CaLB)"/>
    <property type="match status" value="1"/>
</dbReference>
<keyword evidence="2" id="KW-1185">Reference proteome</keyword>
<evidence type="ECO:0000313" key="2">
    <source>
        <dbReference type="Proteomes" id="UP000838756"/>
    </source>
</evidence>
<proteinExistence type="predicted"/>
<evidence type="ECO:0000313" key="1">
    <source>
        <dbReference type="EMBL" id="CAH2227249.1"/>
    </source>
</evidence>
<accession>A0A8S4QYS8</accession>
<dbReference type="AlphaFoldDB" id="A0A8S4QYS8"/>